<evidence type="ECO:0000313" key="3">
    <source>
        <dbReference type="Proteomes" id="UP000782610"/>
    </source>
</evidence>
<evidence type="ECO:0000313" key="2">
    <source>
        <dbReference type="EMBL" id="MBI4923004.1"/>
    </source>
</evidence>
<sequence>MLLTHKETARQLGISPSKLFGLVADKKFPAPIHIGRSARYLDSEVNNWVAARAAERPTTGVQ</sequence>
<feature type="domain" description="Helix-turn-helix" evidence="1">
    <location>
        <begin position="2"/>
        <end position="52"/>
    </location>
</feature>
<dbReference type="InterPro" id="IPR041657">
    <property type="entry name" value="HTH_17"/>
</dbReference>
<dbReference type="EMBL" id="JACRAF010000041">
    <property type="protein sequence ID" value="MBI4923004.1"/>
    <property type="molecule type" value="Genomic_DNA"/>
</dbReference>
<organism evidence="2 3">
    <name type="scientific">Devosia nanyangense</name>
    <dbReference type="NCBI Taxonomy" id="1228055"/>
    <lineage>
        <taxon>Bacteria</taxon>
        <taxon>Pseudomonadati</taxon>
        <taxon>Pseudomonadota</taxon>
        <taxon>Alphaproteobacteria</taxon>
        <taxon>Hyphomicrobiales</taxon>
        <taxon>Devosiaceae</taxon>
        <taxon>Devosia</taxon>
    </lineage>
</organism>
<evidence type="ECO:0000259" key="1">
    <source>
        <dbReference type="Pfam" id="PF12728"/>
    </source>
</evidence>
<accession>A0A933L2D9</accession>
<protein>
    <submittedName>
        <fullName evidence="2">Helix-turn-helix domain-containing protein</fullName>
    </submittedName>
</protein>
<comment type="caution">
    <text evidence="2">The sequence shown here is derived from an EMBL/GenBank/DDBJ whole genome shotgun (WGS) entry which is preliminary data.</text>
</comment>
<gene>
    <name evidence="2" type="ORF">HY834_14765</name>
</gene>
<dbReference type="Pfam" id="PF12728">
    <property type="entry name" value="HTH_17"/>
    <property type="match status" value="1"/>
</dbReference>
<dbReference type="Proteomes" id="UP000782610">
    <property type="component" value="Unassembled WGS sequence"/>
</dbReference>
<reference evidence="2" key="1">
    <citation type="submission" date="2020-07" db="EMBL/GenBank/DDBJ databases">
        <title>Huge and variable diversity of episymbiotic CPR bacteria and DPANN archaea in groundwater ecosystems.</title>
        <authorList>
            <person name="He C.Y."/>
            <person name="Keren R."/>
            <person name="Whittaker M."/>
            <person name="Farag I.F."/>
            <person name="Doudna J."/>
            <person name="Cate J.H.D."/>
            <person name="Banfield J.F."/>
        </authorList>
    </citation>
    <scope>NUCLEOTIDE SEQUENCE</scope>
    <source>
        <strain evidence="2">NC_groundwater_1586_Pr3_B-0.1um_66_15</strain>
    </source>
</reference>
<proteinExistence type="predicted"/>
<dbReference type="Gene3D" id="1.10.238.160">
    <property type="match status" value="1"/>
</dbReference>
<name>A0A933L2D9_9HYPH</name>
<dbReference type="AlphaFoldDB" id="A0A933L2D9"/>